<keyword evidence="7" id="KW-1185">Reference proteome</keyword>
<gene>
    <name evidence="6" type="ORF">HBJ55_05830</name>
</gene>
<dbReference type="PANTHER" id="PTHR11019:SF159">
    <property type="entry name" value="TRANSCRIPTIONAL REGULATOR-RELATED"/>
    <property type="match status" value="1"/>
</dbReference>
<evidence type="ECO:0000256" key="3">
    <source>
        <dbReference type="ARBA" id="ARBA00023163"/>
    </source>
</evidence>
<keyword evidence="3" id="KW-0804">Transcription</keyword>
<dbReference type="InterPro" id="IPR032783">
    <property type="entry name" value="AraC_lig"/>
</dbReference>
<feature type="domain" description="HTH araC/xylS-type" evidence="5">
    <location>
        <begin position="217"/>
        <end position="315"/>
    </location>
</feature>
<dbReference type="PANTHER" id="PTHR11019">
    <property type="entry name" value="HTH-TYPE TRANSCRIPTIONAL REGULATOR NIMR"/>
    <property type="match status" value="1"/>
</dbReference>
<dbReference type="SMART" id="SM00342">
    <property type="entry name" value="HTH_ARAC"/>
    <property type="match status" value="1"/>
</dbReference>
<proteinExistence type="predicted"/>
<keyword evidence="2" id="KW-0238">DNA-binding</keyword>
<reference evidence="6 7" key="1">
    <citation type="submission" date="2020-03" db="EMBL/GenBank/DDBJ databases">
        <title>Identification of Halomonas strains.</title>
        <authorList>
            <person name="Xiao Z."/>
            <person name="Dong F."/>
            <person name="Wang Z."/>
            <person name="Zhao J.-Y."/>
        </authorList>
    </citation>
    <scope>NUCLEOTIDE SEQUENCE [LARGE SCALE GENOMIC DNA]</scope>
    <source>
        <strain evidence="6 7">DX6</strain>
    </source>
</reference>
<name>A0ABX0PS49_9GAMM</name>
<dbReference type="EMBL" id="JAAQTO010000013">
    <property type="protein sequence ID" value="NIC04943.1"/>
    <property type="molecule type" value="Genomic_DNA"/>
</dbReference>
<evidence type="ECO:0000256" key="4">
    <source>
        <dbReference type="SAM" id="MobiDB-lite"/>
    </source>
</evidence>
<dbReference type="Pfam" id="PF12852">
    <property type="entry name" value="Cupin_6"/>
    <property type="match status" value="1"/>
</dbReference>
<accession>A0ABX0PS49</accession>
<dbReference type="SUPFAM" id="SSF46689">
    <property type="entry name" value="Homeodomain-like"/>
    <property type="match status" value="2"/>
</dbReference>
<dbReference type="Gene3D" id="1.10.10.60">
    <property type="entry name" value="Homeodomain-like"/>
    <property type="match status" value="2"/>
</dbReference>
<protein>
    <submittedName>
        <fullName evidence="6">AraC family transcriptional regulator</fullName>
    </submittedName>
</protein>
<dbReference type="PROSITE" id="PS01124">
    <property type="entry name" value="HTH_ARAC_FAMILY_2"/>
    <property type="match status" value="1"/>
</dbReference>
<keyword evidence="1" id="KW-0805">Transcription regulation</keyword>
<feature type="region of interest" description="Disordered" evidence="4">
    <location>
        <begin position="317"/>
        <end position="336"/>
    </location>
</feature>
<dbReference type="Pfam" id="PF12833">
    <property type="entry name" value="HTH_18"/>
    <property type="match status" value="1"/>
</dbReference>
<sequence length="336" mass="36423">MEASLDVLRTIRLTGGIFLDAEFTAPWCVAAQVAPEDCHPFTPLPKGIIAYHYVSVGRLLLRVGEGEPMVVPAGHLVVLPRNDPHVLGSDLDCPPVSAEGLMQATVESGIARIAHGGSGEATRIWCGFLLSDTTTDPLVGMLPSVMMLDVTQGVAGPWIESSFRLAASEFATGEVRSPVLLSRLAELLFIEAVQYYFAGLPPEQRNWLGGLRNPFVSRALALLHDRPSRHWTTEALAREVGLSRSAFAERFTELVGAPPMRYLAGLRMQVAARRLRESRASIALIAEEVGYESEVSFTKAFKRAFGTPPATWRREQEAAMGNTDAARVASGATKAE</sequence>
<evidence type="ECO:0000259" key="5">
    <source>
        <dbReference type="PROSITE" id="PS01124"/>
    </source>
</evidence>
<dbReference type="InterPro" id="IPR009057">
    <property type="entry name" value="Homeodomain-like_sf"/>
</dbReference>
<comment type="caution">
    <text evidence="6">The sequence shown here is derived from an EMBL/GenBank/DDBJ whole genome shotgun (WGS) entry which is preliminary data.</text>
</comment>
<dbReference type="InterPro" id="IPR020449">
    <property type="entry name" value="Tscrpt_reg_AraC-type_HTH"/>
</dbReference>
<organism evidence="6 7">
    <name type="scientific">Billgrantia bachuensis</name>
    <dbReference type="NCBI Taxonomy" id="2717286"/>
    <lineage>
        <taxon>Bacteria</taxon>
        <taxon>Pseudomonadati</taxon>
        <taxon>Pseudomonadota</taxon>
        <taxon>Gammaproteobacteria</taxon>
        <taxon>Oceanospirillales</taxon>
        <taxon>Halomonadaceae</taxon>
        <taxon>Billgrantia</taxon>
    </lineage>
</organism>
<evidence type="ECO:0000313" key="6">
    <source>
        <dbReference type="EMBL" id="NIC04943.1"/>
    </source>
</evidence>
<evidence type="ECO:0000313" key="7">
    <source>
        <dbReference type="Proteomes" id="UP001318321"/>
    </source>
</evidence>
<evidence type="ECO:0000256" key="1">
    <source>
        <dbReference type="ARBA" id="ARBA00023015"/>
    </source>
</evidence>
<dbReference type="RefSeq" id="WP_167111971.1">
    <property type="nucleotide sequence ID" value="NZ_JAAQTO010000013.1"/>
</dbReference>
<dbReference type="InterPro" id="IPR018060">
    <property type="entry name" value="HTH_AraC"/>
</dbReference>
<dbReference type="Proteomes" id="UP001318321">
    <property type="component" value="Unassembled WGS sequence"/>
</dbReference>
<dbReference type="PRINTS" id="PR00032">
    <property type="entry name" value="HTHARAC"/>
</dbReference>
<evidence type="ECO:0000256" key="2">
    <source>
        <dbReference type="ARBA" id="ARBA00023125"/>
    </source>
</evidence>